<dbReference type="PANTHER" id="PTHR31374">
    <property type="entry name" value="AUXIN-INDUCED PROTEIN-LIKE-RELATED"/>
    <property type="match status" value="1"/>
</dbReference>
<dbReference type="FunCoup" id="A0A7J7CTU4">
    <property type="interactions" value="215"/>
</dbReference>
<dbReference type="PANTHER" id="PTHR31374:SF19">
    <property type="entry name" value="F8A24.8 PROTEIN"/>
    <property type="match status" value="1"/>
</dbReference>
<dbReference type="AlphaFoldDB" id="A0A7J7CTU4"/>
<accession>A0A7J7CTU4</accession>
<reference evidence="2 3" key="1">
    <citation type="journal article" date="2020" name="Nat. Commun.">
        <title>Genome of Tripterygium wilfordii and identification of cytochrome P450 involved in triptolide biosynthesis.</title>
        <authorList>
            <person name="Tu L."/>
            <person name="Su P."/>
            <person name="Zhang Z."/>
            <person name="Gao L."/>
            <person name="Wang J."/>
            <person name="Hu T."/>
            <person name="Zhou J."/>
            <person name="Zhang Y."/>
            <person name="Zhao Y."/>
            <person name="Liu Y."/>
            <person name="Song Y."/>
            <person name="Tong Y."/>
            <person name="Lu Y."/>
            <person name="Yang J."/>
            <person name="Xu C."/>
            <person name="Jia M."/>
            <person name="Peters R.J."/>
            <person name="Huang L."/>
            <person name="Gao W."/>
        </authorList>
    </citation>
    <scope>NUCLEOTIDE SEQUENCE [LARGE SCALE GENOMIC DNA]</scope>
    <source>
        <strain evidence="3">cv. XIE 37</strain>
        <tissue evidence="2">Leaf</tissue>
    </source>
</reference>
<evidence type="ECO:0000313" key="2">
    <source>
        <dbReference type="EMBL" id="KAF5737532.1"/>
    </source>
</evidence>
<protein>
    <submittedName>
        <fullName evidence="2">Putative calmodulin binding protein</fullName>
    </submittedName>
</protein>
<dbReference type="OrthoDB" id="1930622at2759"/>
<dbReference type="Pfam" id="PF02519">
    <property type="entry name" value="Auxin_inducible"/>
    <property type="match status" value="1"/>
</dbReference>
<organism evidence="2 3">
    <name type="scientific">Tripterygium wilfordii</name>
    <name type="common">Thunder God vine</name>
    <dbReference type="NCBI Taxonomy" id="458696"/>
    <lineage>
        <taxon>Eukaryota</taxon>
        <taxon>Viridiplantae</taxon>
        <taxon>Streptophyta</taxon>
        <taxon>Embryophyta</taxon>
        <taxon>Tracheophyta</taxon>
        <taxon>Spermatophyta</taxon>
        <taxon>Magnoliopsida</taxon>
        <taxon>eudicotyledons</taxon>
        <taxon>Gunneridae</taxon>
        <taxon>Pentapetalae</taxon>
        <taxon>rosids</taxon>
        <taxon>fabids</taxon>
        <taxon>Celastrales</taxon>
        <taxon>Celastraceae</taxon>
        <taxon>Tripterygium</taxon>
    </lineage>
</organism>
<gene>
    <name evidence="2" type="ORF">HS088_TW13G00417</name>
</gene>
<dbReference type="EMBL" id="JAAARO010000013">
    <property type="protein sequence ID" value="KAF5737532.1"/>
    <property type="molecule type" value="Genomic_DNA"/>
</dbReference>
<dbReference type="Proteomes" id="UP000593562">
    <property type="component" value="Unassembled WGS sequence"/>
</dbReference>
<proteinExistence type="inferred from homology"/>
<comment type="caution">
    <text evidence="2">The sequence shown here is derived from an EMBL/GenBank/DDBJ whole genome shotgun (WGS) entry which is preliminary data.</text>
</comment>
<name>A0A7J7CTU4_TRIWF</name>
<dbReference type="InParanoid" id="A0A7J7CTU4"/>
<dbReference type="InterPro" id="IPR003676">
    <property type="entry name" value="SAUR_fam"/>
</dbReference>
<evidence type="ECO:0000256" key="1">
    <source>
        <dbReference type="ARBA" id="ARBA00006974"/>
    </source>
</evidence>
<dbReference type="GO" id="GO:0009733">
    <property type="term" value="P:response to auxin"/>
    <property type="evidence" value="ECO:0007669"/>
    <property type="project" value="InterPro"/>
</dbReference>
<sequence>MFFLIQWAKRGAKIVRSVNSTKMKNREESIRSLVMLKLFIRKLQRVLVHLASREHDLDEEMDARIMIPEDVKEGHFAVVAVNGGEPKRFVVELGNLSNPQFLRLLEQAREEYGFCQTGVLALPCQPEELQRILKQKRRMVRSI</sequence>
<comment type="similarity">
    <text evidence="1">Belongs to the ARG7 family.</text>
</comment>
<evidence type="ECO:0000313" key="3">
    <source>
        <dbReference type="Proteomes" id="UP000593562"/>
    </source>
</evidence>
<keyword evidence="3" id="KW-1185">Reference proteome</keyword>